<feature type="domain" description="Reverse transcriptase" evidence="1">
    <location>
        <begin position="1"/>
        <end position="105"/>
    </location>
</feature>
<dbReference type="GeneID" id="115888045"/>
<name>A0A6J2YK03_SITOR</name>
<gene>
    <name evidence="3" type="primary">LOC115888045</name>
</gene>
<dbReference type="SUPFAM" id="SSF56672">
    <property type="entry name" value="DNA/RNA polymerases"/>
    <property type="match status" value="1"/>
</dbReference>
<dbReference type="InterPro" id="IPR043128">
    <property type="entry name" value="Rev_trsase/Diguanyl_cyclase"/>
</dbReference>
<dbReference type="OrthoDB" id="7480412at2759"/>
<dbReference type="PANTHER" id="PTHR47027:SF29">
    <property type="entry name" value="C2H2-TYPE DOMAIN-CONTAINING PROTEIN"/>
    <property type="match status" value="1"/>
</dbReference>
<keyword evidence="2" id="KW-1185">Reference proteome</keyword>
<dbReference type="RefSeq" id="XP_030763474.1">
    <property type="nucleotide sequence ID" value="XM_030907614.1"/>
</dbReference>
<dbReference type="KEGG" id="soy:115888045"/>
<dbReference type="Proteomes" id="UP000504635">
    <property type="component" value="Unplaced"/>
</dbReference>
<evidence type="ECO:0000313" key="3">
    <source>
        <dbReference type="RefSeq" id="XP_030763474.1"/>
    </source>
</evidence>
<proteinExistence type="predicted"/>
<protein>
    <submittedName>
        <fullName evidence="3">Uncharacterized protein LOC115888045</fullName>
    </submittedName>
</protein>
<accession>A0A6J2YK03</accession>
<dbReference type="GO" id="GO:0071897">
    <property type="term" value="P:DNA biosynthetic process"/>
    <property type="evidence" value="ECO:0007669"/>
    <property type="project" value="UniProtKB-ARBA"/>
</dbReference>
<dbReference type="InterPro" id="IPR043502">
    <property type="entry name" value="DNA/RNA_pol_sf"/>
</dbReference>
<dbReference type="Gene3D" id="3.30.70.270">
    <property type="match status" value="1"/>
</dbReference>
<dbReference type="Pfam" id="PF00078">
    <property type="entry name" value="RVT_1"/>
    <property type="match status" value="1"/>
</dbReference>
<sequence>MSPKLFITVLEHAFKMLAWQQKGIVIDGERLNHLRFADDIVIVSDSLGEIKDMLQERNDALHEIGLTIHFDKTKIMTNMVPSEHIQIHNNRIELVHKYVYLGHEIKISRDNQTCKLARRITLGWAAYGKMRDIFRANIPIHLKRKAFNQCNWIATAKNRENWRRLEEAYVQLWT</sequence>
<dbReference type="InParanoid" id="A0A6J2YK03"/>
<reference evidence="3" key="1">
    <citation type="submission" date="2025-08" db="UniProtKB">
        <authorList>
            <consortium name="RefSeq"/>
        </authorList>
    </citation>
    <scope>IDENTIFICATION</scope>
    <source>
        <tissue evidence="3">Gonads</tissue>
    </source>
</reference>
<evidence type="ECO:0000259" key="1">
    <source>
        <dbReference type="PROSITE" id="PS50878"/>
    </source>
</evidence>
<dbReference type="AlphaFoldDB" id="A0A6J2YK03"/>
<organism evidence="2 3">
    <name type="scientific">Sitophilus oryzae</name>
    <name type="common">Rice weevil</name>
    <name type="synonym">Curculio oryzae</name>
    <dbReference type="NCBI Taxonomy" id="7048"/>
    <lineage>
        <taxon>Eukaryota</taxon>
        <taxon>Metazoa</taxon>
        <taxon>Ecdysozoa</taxon>
        <taxon>Arthropoda</taxon>
        <taxon>Hexapoda</taxon>
        <taxon>Insecta</taxon>
        <taxon>Pterygota</taxon>
        <taxon>Neoptera</taxon>
        <taxon>Endopterygota</taxon>
        <taxon>Coleoptera</taxon>
        <taxon>Polyphaga</taxon>
        <taxon>Cucujiformia</taxon>
        <taxon>Curculionidae</taxon>
        <taxon>Dryophthorinae</taxon>
        <taxon>Sitophilus</taxon>
    </lineage>
</organism>
<dbReference type="InterPro" id="IPR000477">
    <property type="entry name" value="RT_dom"/>
</dbReference>
<dbReference type="PROSITE" id="PS50878">
    <property type="entry name" value="RT_POL"/>
    <property type="match status" value="1"/>
</dbReference>
<dbReference type="PANTHER" id="PTHR47027">
    <property type="entry name" value="REVERSE TRANSCRIPTASE DOMAIN-CONTAINING PROTEIN"/>
    <property type="match status" value="1"/>
</dbReference>
<evidence type="ECO:0000313" key="2">
    <source>
        <dbReference type="Proteomes" id="UP000504635"/>
    </source>
</evidence>